<feature type="domain" description="Amidohydrolase-related" evidence="10">
    <location>
        <begin position="53"/>
        <end position="429"/>
    </location>
</feature>
<dbReference type="EMBL" id="FNBT01000010">
    <property type="protein sequence ID" value="SDG02522.1"/>
    <property type="molecule type" value="Genomic_DNA"/>
</dbReference>
<reference evidence="12" key="1">
    <citation type="submission" date="2016-10" db="EMBL/GenBank/DDBJ databases">
        <authorList>
            <person name="Varghese N."/>
            <person name="Submissions S."/>
        </authorList>
    </citation>
    <scope>NUCLEOTIDE SEQUENCE [LARGE SCALE GENOMIC DNA]</scope>
    <source>
        <strain evidence="12">DSM 44268</strain>
    </source>
</reference>
<proteinExistence type="inferred from homology"/>
<comment type="subunit">
    <text evidence="4">Homotetramer.</text>
</comment>
<dbReference type="Gene3D" id="3.20.20.140">
    <property type="entry name" value="Metal-dependent hydrolases"/>
    <property type="match status" value="1"/>
</dbReference>
<evidence type="ECO:0000256" key="3">
    <source>
        <dbReference type="ARBA" id="ARBA00010368"/>
    </source>
</evidence>
<sequence length="446" mass="47292">MSRDDVATVRARRVLVGEELRPATLRIAAGRIAAIDAYDEAGVPDLDVPDTATVLPGVVDTHVHVNEPGRTHWEGFASATLAAALGGVTTFVDMPLNSLPPTTTVAHLRTKQAAAAGQLAVDVAFWGGAVPGNADDLEPLWDAGVLGFKCFLSPSGVDEFPPLDPTAFRRALRTVAGFGGLVVVHAEDAGVLDAAPARPSRAYADFLVSRPDEAETRAIRQVLDGARETGARVHVLHLSSARALPLLRAARDEGLPVTVETCPHYLTFTAEQVPDAAPQFKCCPPIRDAANRDELWAALVEGVVDCVVSDHSPATAEEKQRGDGDLQQAWGGVSGLQVGFPAVAAEAARRGIDVPTVSRWMSRATADLVGFTTKGRIAVGADADLLVHDTAQDTVVVADRLAHRNPISAYDGLTFPGRVTTTLVRGRAVDPDRPDRSWGRQLERTP</sequence>
<comment type="cofactor">
    <cofactor evidence="1">
        <name>Zn(2+)</name>
        <dbReference type="ChEBI" id="CHEBI:29105"/>
    </cofactor>
</comment>
<feature type="compositionally biased region" description="Basic and acidic residues" evidence="9">
    <location>
        <begin position="427"/>
        <end position="446"/>
    </location>
</feature>
<dbReference type="Pfam" id="PF01979">
    <property type="entry name" value="Amidohydro_1"/>
    <property type="match status" value="1"/>
</dbReference>
<dbReference type="PANTHER" id="PTHR43668:SF2">
    <property type="entry name" value="ALLANTOINASE"/>
    <property type="match status" value="1"/>
</dbReference>
<dbReference type="PANTHER" id="PTHR43668">
    <property type="entry name" value="ALLANTOINASE"/>
    <property type="match status" value="1"/>
</dbReference>
<evidence type="ECO:0000256" key="1">
    <source>
        <dbReference type="ARBA" id="ARBA00001947"/>
    </source>
</evidence>
<comment type="pathway">
    <text evidence="2">Nitrogen metabolism; (S)-allantoin degradation; allantoate from (S)-allantoin: step 1/1.</text>
</comment>
<keyword evidence="12" id="KW-1185">Reference proteome</keyword>
<evidence type="ECO:0000256" key="6">
    <source>
        <dbReference type="ARBA" id="ARBA00022723"/>
    </source>
</evidence>
<dbReference type="InterPro" id="IPR032466">
    <property type="entry name" value="Metal_Hydrolase"/>
</dbReference>
<keyword evidence="6" id="KW-0479">Metal-binding</keyword>
<dbReference type="InterPro" id="IPR011059">
    <property type="entry name" value="Metal-dep_hydrolase_composite"/>
</dbReference>
<dbReference type="GO" id="GO:0005737">
    <property type="term" value="C:cytoplasm"/>
    <property type="evidence" value="ECO:0007669"/>
    <property type="project" value="TreeGrafter"/>
</dbReference>
<dbReference type="GO" id="GO:0004038">
    <property type="term" value="F:allantoinase activity"/>
    <property type="evidence" value="ECO:0007669"/>
    <property type="project" value="UniProtKB-EC"/>
</dbReference>
<dbReference type="GO" id="GO:0000256">
    <property type="term" value="P:allantoin catabolic process"/>
    <property type="evidence" value="ECO:0007669"/>
    <property type="project" value="InterPro"/>
</dbReference>
<evidence type="ECO:0000256" key="4">
    <source>
        <dbReference type="ARBA" id="ARBA00011881"/>
    </source>
</evidence>
<dbReference type="Proteomes" id="UP000199406">
    <property type="component" value="Unassembled WGS sequence"/>
</dbReference>
<comment type="similarity">
    <text evidence="3">Belongs to the metallo-dependent hydrolases superfamily. Allantoinase family.</text>
</comment>
<gene>
    <name evidence="11" type="ORF">SAMN05660662_0028</name>
</gene>
<dbReference type="STRING" id="1550231.SAMN05660662_0028"/>
<dbReference type="AlphaFoldDB" id="A0A1G7QVH9"/>
<dbReference type="RefSeq" id="WP_091771168.1">
    <property type="nucleotide sequence ID" value="NZ_FNBT01000010.1"/>
</dbReference>
<dbReference type="SUPFAM" id="SSF51556">
    <property type="entry name" value="Metallo-dependent hydrolases"/>
    <property type="match status" value="1"/>
</dbReference>
<evidence type="ECO:0000256" key="7">
    <source>
        <dbReference type="ARBA" id="ARBA00022801"/>
    </source>
</evidence>
<evidence type="ECO:0000256" key="2">
    <source>
        <dbReference type="ARBA" id="ARBA00004968"/>
    </source>
</evidence>
<dbReference type="GO" id="GO:0006145">
    <property type="term" value="P:purine nucleobase catabolic process"/>
    <property type="evidence" value="ECO:0007669"/>
    <property type="project" value="TreeGrafter"/>
</dbReference>
<keyword evidence="8" id="KW-0862">Zinc</keyword>
<evidence type="ECO:0000256" key="9">
    <source>
        <dbReference type="SAM" id="MobiDB-lite"/>
    </source>
</evidence>
<evidence type="ECO:0000256" key="8">
    <source>
        <dbReference type="ARBA" id="ARBA00022833"/>
    </source>
</evidence>
<evidence type="ECO:0000313" key="11">
    <source>
        <dbReference type="EMBL" id="SDG02522.1"/>
    </source>
</evidence>
<dbReference type="NCBIfam" id="TIGR03178">
    <property type="entry name" value="allantoinase"/>
    <property type="match status" value="1"/>
</dbReference>
<dbReference type="GO" id="GO:0008270">
    <property type="term" value="F:zinc ion binding"/>
    <property type="evidence" value="ECO:0007669"/>
    <property type="project" value="InterPro"/>
</dbReference>
<evidence type="ECO:0000259" key="10">
    <source>
        <dbReference type="Pfam" id="PF01979"/>
    </source>
</evidence>
<organism evidence="11 12">
    <name type="scientific">Blastococcus aurantiacus</name>
    <dbReference type="NCBI Taxonomy" id="1550231"/>
    <lineage>
        <taxon>Bacteria</taxon>
        <taxon>Bacillati</taxon>
        <taxon>Actinomycetota</taxon>
        <taxon>Actinomycetes</taxon>
        <taxon>Geodermatophilales</taxon>
        <taxon>Geodermatophilaceae</taxon>
        <taxon>Blastococcus</taxon>
    </lineage>
</organism>
<name>A0A1G7QVH9_9ACTN</name>
<dbReference type="InterPro" id="IPR006680">
    <property type="entry name" value="Amidohydro-rel"/>
</dbReference>
<feature type="region of interest" description="Disordered" evidence="9">
    <location>
        <begin position="426"/>
        <end position="446"/>
    </location>
</feature>
<dbReference type="InterPro" id="IPR050138">
    <property type="entry name" value="DHOase/Allantoinase_Hydrolase"/>
</dbReference>
<evidence type="ECO:0000313" key="12">
    <source>
        <dbReference type="Proteomes" id="UP000199406"/>
    </source>
</evidence>
<keyword evidence="7" id="KW-0378">Hydrolase</keyword>
<evidence type="ECO:0000256" key="5">
    <source>
        <dbReference type="ARBA" id="ARBA00012863"/>
    </source>
</evidence>
<protein>
    <recommendedName>
        <fullName evidence="5">allantoinase</fullName>
        <ecNumber evidence="5">3.5.2.5</ecNumber>
    </recommendedName>
</protein>
<dbReference type="SUPFAM" id="SSF51338">
    <property type="entry name" value="Composite domain of metallo-dependent hydrolases"/>
    <property type="match status" value="1"/>
</dbReference>
<dbReference type="InterPro" id="IPR017593">
    <property type="entry name" value="Allantoinase"/>
</dbReference>
<dbReference type="OrthoDB" id="9803027at2"/>
<dbReference type="EC" id="3.5.2.5" evidence="5"/>
<dbReference type="GO" id="GO:0050897">
    <property type="term" value="F:cobalt ion binding"/>
    <property type="evidence" value="ECO:0007669"/>
    <property type="project" value="InterPro"/>
</dbReference>
<accession>A0A1G7QVH9</accession>